<protein>
    <submittedName>
        <fullName evidence="1">Uncharacterized protein</fullName>
    </submittedName>
</protein>
<keyword evidence="2" id="KW-1185">Reference proteome</keyword>
<evidence type="ECO:0000313" key="1">
    <source>
        <dbReference type="EMBL" id="KAJ2974995.1"/>
    </source>
</evidence>
<evidence type="ECO:0000313" key="2">
    <source>
        <dbReference type="Proteomes" id="UP001144978"/>
    </source>
</evidence>
<sequence length="149" mass="16332">MGGDELLTAVLLRALAGLCERVEIVVESNPNTNDITPIQKAITAGYFYNTAALQRSGDSYRTMKTNQTVYIHPSSSLFNHTPPVKAVLYYELVMTSKSYMRQVMEIKPQWLLEVAPHYFKAADLEQLASGDKKMPKTVGSSGAAGKSAS</sequence>
<name>A0ACC1N7E3_9APHY</name>
<dbReference type="EMBL" id="JANSHE010004755">
    <property type="protein sequence ID" value="KAJ2974995.1"/>
    <property type="molecule type" value="Genomic_DNA"/>
</dbReference>
<organism evidence="1 2">
    <name type="scientific">Trametes sanguinea</name>
    <dbReference type="NCBI Taxonomy" id="158606"/>
    <lineage>
        <taxon>Eukaryota</taxon>
        <taxon>Fungi</taxon>
        <taxon>Dikarya</taxon>
        <taxon>Basidiomycota</taxon>
        <taxon>Agaricomycotina</taxon>
        <taxon>Agaricomycetes</taxon>
        <taxon>Polyporales</taxon>
        <taxon>Polyporaceae</taxon>
        <taxon>Trametes</taxon>
    </lineage>
</organism>
<proteinExistence type="predicted"/>
<comment type="caution">
    <text evidence="1">The sequence shown here is derived from an EMBL/GenBank/DDBJ whole genome shotgun (WGS) entry which is preliminary data.</text>
</comment>
<reference evidence="1" key="1">
    <citation type="submission" date="2022-08" db="EMBL/GenBank/DDBJ databases">
        <title>Genome Sequence of Pycnoporus sanguineus.</title>
        <authorList>
            <person name="Buettner E."/>
        </authorList>
    </citation>
    <scope>NUCLEOTIDE SEQUENCE</scope>
    <source>
        <strain evidence="1">CG-C14</strain>
    </source>
</reference>
<gene>
    <name evidence="1" type="ORF">NUW54_g11801</name>
</gene>
<accession>A0ACC1N7E3</accession>
<dbReference type="Proteomes" id="UP001144978">
    <property type="component" value="Unassembled WGS sequence"/>
</dbReference>